<protein>
    <recommendedName>
        <fullName evidence="3">Pyridoxamine 5'-phosphate oxidase</fullName>
    </recommendedName>
</protein>
<name>A0A543GDP9_9PSEU</name>
<dbReference type="RefSeq" id="WP_142098907.1">
    <property type="nucleotide sequence ID" value="NZ_VFPH01000001.1"/>
</dbReference>
<dbReference type="InterPro" id="IPR012349">
    <property type="entry name" value="Split_barrel_FMN-bd"/>
</dbReference>
<dbReference type="Proteomes" id="UP000319818">
    <property type="component" value="Unassembled WGS sequence"/>
</dbReference>
<evidence type="ECO:0008006" key="3">
    <source>
        <dbReference type="Google" id="ProtNLM"/>
    </source>
</evidence>
<dbReference type="AlphaFoldDB" id="A0A543GDP9"/>
<accession>A0A543GDP9</accession>
<evidence type="ECO:0000313" key="2">
    <source>
        <dbReference type="Proteomes" id="UP000319818"/>
    </source>
</evidence>
<evidence type="ECO:0000313" key="1">
    <source>
        <dbReference type="EMBL" id="TQM44212.1"/>
    </source>
</evidence>
<gene>
    <name evidence="1" type="ORF">FB388_1574</name>
</gene>
<dbReference type="SUPFAM" id="SSF50475">
    <property type="entry name" value="FMN-binding split barrel"/>
    <property type="match status" value="1"/>
</dbReference>
<organism evidence="1 2">
    <name type="scientific">Pseudonocardia cypriaca</name>
    <dbReference type="NCBI Taxonomy" id="882449"/>
    <lineage>
        <taxon>Bacteria</taxon>
        <taxon>Bacillati</taxon>
        <taxon>Actinomycetota</taxon>
        <taxon>Actinomycetes</taxon>
        <taxon>Pseudonocardiales</taxon>
        <taxon>Pseudonocardiaceae</taxon>
        <taxon>Pseudonocardia</taxon>
    </lineage>
</organism>
<dbReference type="Gene3D" id="2.30.110.10">
    <property type="entry name" value="Electron Transport, Fmn-binding Protein, Chain A"/>
    <property type="match status" value="1"/>
</dbReference>
<reference evidence="1 2" key="1">
    <citation type="submission" date="2019-06" db="EMBL/GenBank/DDBJ databases">
        <title>Sequencing the genomes of 1000 actinobacteria strains.</title>
        <authorList>
            <person name="Klenk H.-P."/>
        </authorList>
    </citation>
    <scope>NUCLEOTIDE SEQUENCE [LARGE SCALE GENOMIC DNA]</scope>
    <source>
        <strain evidence="1 2">DSM 45511</strain>
    </source>
</reference>
<proteinExistence type="predicted"/>
<comment type="caution">
    <text evidence="1">The sequence shown here is derived from an EMBL/GenBank/DDBJ whole genome shotgun (WGS) entry which is preliminary data.</text>
</comment>
<keyword evidence="2" id="KW-1185">Reference proteome</keyword>
<dbReference type="OrthoDB" id="4544894at2"/>
<dbReference type="EMBL" id="VFPH01000001">
    <property type="protein sequence ID" value="TQM44212.1"/>
    <property type="molecule type" value="Genomic_DNA"/>
</dbReference>
<sequence>MALRWSDEVDDIVGGDQVVVLAHRTPAAGVVLTPLTNFRCRDRTAATVTVNSSIGAPRKLQRIRADPRVALAFHTRAHSATDRPEFVLLQGPASVSDPIEDYPSHLGEAWDRADGARPTGALWRHWLRVYHTRSEITVATSRATVWPDLTCRGEPCVLGAASPPPAPAQSPPARGTGPRIDHRKAAAAIKSLPDPVLGWVDGDGLPCVVTVSLAGVTGGGLLLDAPAGLLPAGGRRAGLTAHAFTRHVIGQHQHVFTGWLDVGPSGKAVYAPHTRTGHRLPPSTTAYRLAVGFATRRGVRR</sequence>